<keyword evidence="2" id="KW-0732">Signal</keyword>
<dbReference type="PANTHER" id="PTHR39210:SF1">
    <property type="entry name" value="HEPARIN-SULFATE LYASE"/>
    <property type="match status" value="1"/>
</dbReference>
<evidence type="ECO:0000256" key="4">
    <source>
        <dbReference type="ARBA" id="ARBA00023239"/>
    </source>
</evidence>
<feature type="domain" description="Heparin-sulfate lyase N-terminal" evidence="6">
    <location>
        <begin position="7"/>
        <end position="365"/>
    </location>
</feature>
<evidence type="ECO:0000313" key="8">
    <source>
        <dbReference type="Proteomes" id="UP000247465"/>
    </source>
</evidence>
<dbReference type="EMBL" id="CP029803">
    <property type="protein sequence ID" value="AWT59551.1"/>
    <property type="molecule type" value="Genomic_DNA"/>
</dbReference>
<feature type="domain" description="Heparinase II/III-like C-terminal" evidence="5">
    <location>
        <begin position="398"/>
        <end position="598"/>
    </location>
</feature>
<dbReference type="InterPro" id="IPR031680">
    <property type="entry name" value="Hepar_II_III_N"/>
</dbReference>
<dbReference type="GO" id="GO:0015021">
    <property type="term" value="F:heparin-sulfate lyase activity"/>
    <property type="evidence" value="ECO:0007669"/>
    <property type="project" value="UniProtKB-EC"/>
</dbReference>
<reference evidence="7 8" key="1">
    <citation type="submission" date="2018-06" db="EMBL/GenBank/DDBJ databases">
        <title>Draft Genome Sequence of a Novel Marine Bacterium Related to the Verrucomicrobia.</title>
        <authorList>
            <person name="Vosseberg J."/>
            <person name="Martijn J."/>
            <person name="Ettema T.J.G."/>
        </authorList>
    </citation>
    <scope>NUCLEOTIDE SEQUENCE [LARGE SCALE GENOMIC DNA]</scope>
    <source>
        <strain evidence="7">TARA_B100001123</strain>
    </source>
</reference>
<evidence type="ECO:0000259" key="5">
    <source>
        <dbReference type="Pfam" id="PF07940"/>
    </source>
</evidence>
<keyword evidence="4 7" id="KW-0456">Lyase</keyword>
<dbReference type="Gene3D" id="1.50.10.100">
    <property type="entry name" value="Chondroitin AC/alginate lyase"/>
    <property type="match status" value="1"/>
</dbReference>
<dbReference type="Pfam" id="PF07940">
    <property type="entry name" value="Hepar_II_III_C"/>
    <property type="match status" value="1"/>
</dbReference>
<keyword evidence="3" id="KW-0574">Periplasm</keyword>
<proteinExistence type="predicted"/>
<dbReference type="KEGG" id="mtar:DF168_00741"/>
<dbReference type="PANTHER" id="PTHR39210">
    <property type="entry name" value="HEPARIN-SULFATE LYASE"/>
    <property type="match status" value="1"/>
</dbReference>
<evidence type="ECO:0000259" key="6">
    <source>
        <dbReference type="Pfam" id="PF16889"/>
    </source>
</evidence>
<protein>
    <submittedName>
        <fullName evidence="7">Heparin-sulfate lyase</fullName>
        <ecNumber evidence="7">4.2.2.8</ecNumber>
    </submittedName>
</protein>
<dbReference type="Gene3D" id="2.70.98.70">
    <property type="match status" value="1"/>
</dbReference>
<name>A0A2Z4AC85_9BACT</name>
<evidence type="ECO:0000256" key="2">
    <source>
        <dbReference type="ARBA" id="ARBA00022729"/>
    </source>
</evidence>
<dbReference type="Pfam" id="PF16889">
    <property type="entry name" value="Hepar_II_III_N"/>
    <property type="match status" value="1"/>
</dbReference>
<comment type="subcellular location">
    <subcellularLocation>
        <location evidence="1">Periplasm</location>
    </subcellularLocation>
</comment>
<dbReference type="GO" id="GO:0042597">
    <property type="term" value="C:periplasmic space"/>
    <property type="evidence" value="ECO:0007669"/>
    <property type="project" value="UniProtKB-SubCell"/>
</dbReference>
<dbReference type="EC" id="4.2.2.8" evidence="7"/>
<dbReference type="InterPro" id="IPR012480">
    <property type="entry name" value="Hepar_II_III_C"/>
</dbReference>
<evidence type="ECO:0000256" key="3">
    <source>
        <dbReference type="ARBA" id="ARBA00022764"/>
    </source>
</evidence>
<organism evidence="7 8">
    <name type="scientific">Candidatus Moanibacter tarae</name>
    <dbReference type="NCBI Taxonomy" id="2200854"/>
    <lineage>
        <taxon>Bacteria</taxon>
        <taxon>Pseudomonadati</taxon>
        <taxon>Verrucomicrobiota</taxon>
        <taxon>Opitutia</taxon>
        <taxon>Puniceicoccales</taxon>
        <taxon>Puniceicoccales incertae sedis</taxon>
        <taxon>Candidatus Moanibacter</taxon>
    </lineage>
</organism>
<dbReference type="InterPro" id="IPR008929">
    <property type="entry name" value="Chondroitin_lyas"/>
</dbReference>
<dbReference type="SUPFAM" id="SSF48230">
    <property type="entry name" value="Chondroitin AC/alginate lyase"/>
    <property type="match status" value="1"/>
</dbReference>
<dbReference type="AlphaFoldDB" id="A0A2Z4AC85"/>
<dbReference type="Proteomes" id="UP000247465">
    <property type="component" value="Chromosome"/>
</dbReference>
<evidence type="ECO:0000256" key="1">
    <source>
        <dbReference type="ARBA" id="ARBA00004418"/>
    </source>
</evidence>
<evidence type="ECO:0000313" key="7">
    <source>
        <dbReference type="EMBL" id="AWT59551.1"/>
    </source>
</evidence>
<accession>A0A2Z4AC85</accession>
<sequence>MKTGSEIFSLLNLETDGIRPVKVAVEANRLEEAEIAYLNYYRQRQAPFLPWNAPGELDLKKRTVDFDFLLYSLPSFTWKDREKVRKTIYLGRGYVAARSAPPRLSPYTAKDLANLILQHKIFLPVHSDDGIVDLGANWDWEVVPPVEGHRWPMSLCYQYFLKVLAVTYWNTGEEKYIKKLVWICLHYIEYVRGRSDWMWLPDMQLARTYLQILPFILSWKNLPPSDLCILLHWLATTCAGSMGKVKSAPGNQLLYNGIGLLWLGVGMHEFRSSSDWRDQGLEQCSRYFATDGAYYPDGSSRENSLGYTVRASYSGLEALMLLKKNGWASPKPIMKAMRKRAYFLADMRRPDGLCPSTGDGQQASPDNYIEAILELGDDPSLEHVIREGKQGPHPDHTSIYYPWMGTAVMRSSWDRNANYMMCDMGPLGDIHAHEAKLSIEVAVLGRTLIADKGVHTYSRESRHHRWYRFFGSTRGHSTVTVDGLSQMRLVGGQKSVSKPLNNRWYSSKSCDFISGDYDEGWGPSQFTEPMRSVYPPPPFEGEIKVWVTHSRTVLFVKSTGLKDSCYWVVSDRLLGSEEHTYEQLFHFIPVKTSFDSKLKIIRTISPNQPNLALIPIPNPQLEVDVVEGKDDGGEGLQGWHIIGGRQIPAPCAIYRKRSKGPVLIQTVLWPIASEEKLLPTVESIGPADDGWIRISFQDGERQDLICLSPGLGYYELSDLGTGTVAFEGEGMLLRLDNNKSPRDWDVIGGGKALFNGETLR</sequence>
<gene>
    <name evidence="7" type="primary">hepC</name>
    <name evidence="7" type="ORF">DF168_00741</name>
</gene>